<dbReference type="EMBL" id="AEYX01000020">
    <property type="protein sequence ID" value="EGG48629.1"/>
    <property type="molecule type" value="Genomic_DNA"/>
</dbReference>
<keyword evidence="2" id="KW-1185">Reference proteome</keyword>
<dbReference type="STRING" id="996637.SGM_1060"/>
<dbReference type="AlphaFoldDB" id="F3ND46"/>
<sequence length="62" mass="6725">MSAPVGCGGHHHAVPVRVFLLRSGFRDDRGGWGTRCGECFRVSNYGPRATLLPAGRLSDALW</sequence>
<name>F3ND46_9ACTN</name>
<reference evidence="1 2" key="1">
    <citation type="journal article" date="2011" name="J. Bacteriol.">
        <title>Draft genome sequence of the marine bacterium Streptomyces griseoaurantiacus M045, which produces novel manumycin-type antibiotics with a pABA core component.</title>
        <authorList>
            <person name="Li F."/>
            <person name="Jiang P."/>
            <person name="Zheng H."/>
            <person name="Wang S."/>
            <person name="Zhao G."/>
            <person name="Qin S."/>
            <person name="Liu Z."/>
        </authorList>
    </citation>
    <scope>NUCLEOTIDE SEQUENCE [LARGE SCALE GENOMIC DNA]</scope>
    <source>
        <strain evidence="1 2">M045</strain>
    </source>
</reference>
<proteinExistence type="predicted"/>
<dbReference type="Proteomes" id="UP000003022">
    <property type="component" value="Unassembled WGS sequence"/>
</dbReference>
<protein>
    <submittedName>
        <fullName evidence="1">Uncharacterized protein</fullName>
    </submittedName>
</protein>
<gene>
    <name evidence="1" type="ORF">SGM_1060</name>
</gene>
<accession>F3ND46</accession>
<evidence type="ECO:0000313" key="1">
    <source>
        <dbReference type="EMBL" id="EGG48629.1"/>
    </source>
</evidence>
<comment type="caution">
    <text evidence="1">The sequence shown here is derived from an EMBL/GenBank/DDBJ whole genome shotgun (WGS) entry which is preliminary data.</text>
</comment>
<evidence type="ECO:0000313" key="2">
    <source>
        <dbReference type="Proteomes" id="UP000003022"/>
    </source>
</evidence>
<organism evidence="1 2">
    <name type="scientific">Streptomyces griseoaurantiacus M045</name>
    <dbReference type="NCBI Taxonomy" id="996637"/>
    <lineage>
        <taxon>Bacteria</taxon>
        <taxon>Bacillati</taxon>
        <taxon>Actinomycetota</taxon>
        <taxon>Actinomycetes</taxon>
        <taxon>Kitasatosporales</taxon>
        <taxon>Streptomycetaceae</taxon>
        <taxon>Streptomyces</taxon>
        <taxon>Streptomyces aurantiacus group</taxon>
    </lineage>
</organism>